<keyword evidence="1 4" id="KW-0808">Transferase</keyword>
<reference evidence="4 5" key="1">
    <citation type="submission" date="2017-11" db="EMBL/GenBank/DDBJ databases">
        <title>Draft genome sequence of Bacillus pumilus 51_5il from lake Gorkoye (Russia: Novosibirsk region).</title>
        <authorList>
            <person name="Shipova A.A."/>
            <person name="Rozanov A.S."/>
            <person name="Bryanskaya A.V."/>
            <person name="Peltek S.E."/>
        </authorList>
    </citation>
    <scope>NUCLEOTIDE SEQUENCE [LARGE SCALE GENOMIC DNA]</scope>
    <source>
        <strain evidence="4 5">51_5il</strain>
    </source>
</reference>
<dbReference type="SUPFAM" id="SSF55729">
    <property type="entry name" value="Acyl-CoA N-acyltransferases (Nat)"/>
    <property type="match status" value="1"/>
</dbReference>
<proteinExistence type="predicted"/>
<protein>
    <submittedName>
        <fullName evidence="4">GNAT family N-acetyltransferase</fullName>
    </submittedName>
</protein>
<dbReference type="PANTHER" id="PTHR43877">
    <property type="entry name" value="AMINOALKYLPHOSPHONATE N-ACETYLTRANSFERASE-RELATED-RELATED"/>
    <property type="match status" value="1"/>
</dbReference>
<dbReference type="EMBL" id="PEKP01000004">
    <property type="protein sequence ID" value="PIK28253.1"/>
    <property type="molecule type" value="Genomic_DNA"/>
</dbReference>
<evidence type="ECO:0000256" key="1">
    <source>
        <dbReference type="ARBA" id="ARBA00022679"/>
    </source>
</evidence>
<accession>A0A2G8IXN7</accession>
<dbReference type="PROSITE" id="PS51186">
    <property type="entry name" value="GNAT"/>
    <property type="match status" value="1"/>
</dbReference>
<feature type="domain" description="N-acetyltransferase" evidence="3">
    <location>
        <begin position="6"/>
        <end position="173"/>
    </location>
</feature>
<dbReference type="GO" id="GO:0016747">
    <property type="term" value="F:acyltransferase activity, transferring groups other than amino-acyl groups"/>
    <property type="evidence" value="ECO:0007669"/>
    <property type="project" value="InterPro"/>
</dbReference>
<dbReference type="InterPro" id="IPR017255">
    <property type="entry name" value="AcTrfase_GNAT_prd"/>
</dbReference>
<dbReference type="Gene3D" id="3.40.630.30">
    <property type="match status" value="1"/>
</dbReference>
<dbReference type="AlphaFoldDB" id="A0A2G8IXN7"/>
<dbReference type="InterPro" id="IPR000182">
    <property type="entry name" value="GNAT_dom"/>
</dbReference>
<dbReference type="PIRSF" id="PIRSF037663">
    <property type="entry name" value="Acetyltransf_GNAT_prd"/>
    <property type="match status" value="1"/>
</dbReference>
<name>A0A2G8IXN7_BACPU</name>
<organism evidence="4 5">
    <name type="scientific">Bacillus pumilus</name>
    <name type="common">Bacillus mesentericus</name>
    <dbReference type="NCBI Taxonomy" id="1408"/>
    <lineage>
        <taxon>Bacteria</taxon>
        <taxon>Bacillati</taxon>
        <taxon>Bacillota</taxon>
        <taxon>Bacilli</taxon>
        <taxon>Bacillales</taxon>
        <taxon>Bacillaceae</taxon>
        <taxon>Bacillus</taxon>
    </lineage>
</organism>
<gene>
    <name evidence="4" type="ORF">CTV99_02725</name>
</gene>
<evidence type="ECO:0000313" key="5">
    <source>
        <dbReference type="Proteomes" id="UP000230768"/>
    </source>
</evidence>
<dbReference type="Pfam" id="PF00583">
    <property type="entry name" value="Acetyltransf_1"/>
    <property type="match status" value="1"/>
</dbReference>
<sequence>MKQKELMIRPAVKEDHKAIRHVLIKSYAQYEPQFTEEGWQNYSAALAAAVDNPNMELMLVAELEDKVVGTLQMFRSSEQAYDKPEMGITSAIVRFLGVDPDVRGKGIAESLLRKSIELTQSWGENVLYLHTSDKMQAAIRLYERMGFERALDKEFVNQNGTHVKSYRYVIQKEQPAGSSHHA</sequence>
<comment type="caution">
    <text evidence="4">The sequence shown here is derived from an EMBL/GenBank/DDBJ whole genome shotgun (WGS) entry which is preliminary data.</text>
</comment>
<evidence type="ECO:0000256" key="2">
    <source>
        <dbReference type="ARBA" id="ARBA00023315"/>
    </source>
</evidence>
<dbReference type="InterPro" id="IPR050832">
    <property type="entry name" value="Bact_Acetyltransf"/>
</dbReference>
<keyword evidence="2" id="KW-0012">Acyltransferase</keyword>
<dbReference type="RefSeq" id="WP_099726170.1">
    <property type="nucleotide sequence ID" value="NZ_CP101833.1"/>
</dbReference>
<evidence type="ECO:0000313" key="4">
    <source>
        <dbReference type="EMBL" id="PIK28253.1"/>
    </source>
</evidence>
<dbReference type="CDD" id="cd04301">
    <property type="entry name" value="NAT_SF"/>
    <property type="match status" value="1"/>
</dbReference>
<dbReference type="Proteomes" id="UP000230768">
    <property type="component" value="Unassembled WGS sequence"/>
</dbReference>
<dbReference type="InterPro" id="IPR016181">
    <property type="entry name" value="Acyl_CoA_acyltransferase"/>
</dbReference>
<evidence type="ECO:0000259" key="3">
    <source>
        <dbReference type="PROSITE" id="PS51186"/>
    </source>
</evidence>